<name>A0A392SRR1_9FABA</name>
<proteinExistence type="predicted"/>
<dbReference type="Proteomes" id="UP000265520">
    <property type="component" value="Unassembled WGS sequence"/>
</dbReference>
<accession>A0A392SRR1</accession>
<comment type="caution">
    <text evidence="1">The sequence shown here is derived from an EMBL/GenBank/DDBJ whole genome shotgun (WGS) entry which is preliminary data.</text>
</comment>
<organism evidence="1 2">
    <name type="scientific">Trifolium medium</name>
    <dbReference type="NCBI Taxonomy" id="97028"/>
    <lineage>
        <taxon>Eukaryota</taxon>
        <taxon>Viridiplantae</taxon>
        <taxon>Streptophyta</taxon>
        <taxon>Embryophyta</taxon>
        <taxon>Tracheophyta</taxon>
        <taxon>Spermatophyta</taxon>
        <taxon>Magnoliopsida</taxon>
        <taxon>eudicotyledons</taxon>
        <taxon>Gunneridae</taxon>
        <taxon>Pentapetalae</taxon>
        <taxon>rosids</taxon>
        <taxon>fabids</taxon>
        <taxon>Fabales</taxon>
        <taxon>Fabaceae</taxon>
        <taxon>Papilionoideae</taxon>
        <taxon>50 kb inversion clade</taxon>
        <taxon>NPAAA clade</taxon>
        <taxon>Hologalegina</taxon>
        <taxon>IRL clade</taxon>
        <taxon>Trifolieae</taxon>
        <taxon>Trifolium</taxon>
    </lineage>
</organism>
<feature type="non-terminal residue" evidence="1">
    <location>
        <position position="68"/>
    </location>
</feature>
<dbReference type="EMBL" id="LXQA010430857">
    <property type="protein sequence ID" value="MCI51379.1"/>
    <property type="molecule type" value="Genomic_DNA"/>
</dbReference>
<reference evidence="1 2" key="1">
    <citation type="journal article" date="2018" name="Front. Plant Sci.">
        <title>Red Clover (Trifolium pratense) and Zigzag Clover (T. medium) - A Picture of Genomic Similarities and Differences.</title>
        <authorList>
            <person name="Dluhosova J."/>
            <person name="Istvanek J."/>
            <person name="Nedelnik J."/>
            <person name="Repkova J."/>
        </authorList>
    </citation>
    <scope>NUCLEOTIDE SEQUENCE [LARGE SCALE GENOMIC DNA]</scope>
    <source>
        <strain evidence="2">cv. 10/8</strain>
        <tissue evidence="1">Leaf</tissue>
    </source>
</reference>
<evidence type="ECO:0000313" key="1">
    <source>
        <dbReference type="EMBL" id="MCI51379.1"/>
    </source>
</evidence>
<evidence type="ECO:0000313" key="2">
    <source>
        <dbReference type="Proteomes" id="UP000265520"/>
    </source>
</evidence>
<keyword evidence="2" id="KW-1185">Reference proteome</keyword>
<dbReference type="AlphaFoldDB" id="A0A392SRR1"/>
<sequence length="68" mass="7542">MKTNIKQCLRKVADGHFTAAVKVLGSSGHCNEVTMKFLEEKHLYRPPPSARTTMFAEAPLVVKVDTVL</sequence>
<protein>
    <submittedName>
        <fullName evidence="1">Uncharacterized protein</fullName>
    </submittedName>
</protein>